<dbReference type="eggNOG" id="COG3522">
    <property type="taxonomic scope" value="Bacteria"/>
</dbReference>
<dbReference type="Proteomes" id="UP000019402">
    <property type="component" value="Unassembled WGS sequence"/>
</dbReference>
<organism evidence="1 2">
    <name type="scientific">Saccharicrinis fermentans DSM 9555 = JCM 21142</name>
    <dbReference type="NCBI Taxonomy" id="869213"/>
    <lineage>
        <taxon>Bacteria</taxon>
        <taxon>Pseudomonadati</taxon>
        <taxon>Bacteroidota</taxon>
        <taxon>Bacteroidia</taxon>
        <taxon>Marinilabiliales</taxon>
        <taxon>Marinilabiliaceae</taxon>
        <taxon>Saccharicrinis</taxon>
    </lineage>
</organism>
<keyword evidence="2" id="KW-1185">Reference proteome</keyword>
<dbReference type="AlphaFoldDB" id="W7Y334"/>
<evidence type="ECO:0000313" key="1">
    <source>
        <dbReference type="EMBL" id="GAF05245.1"/>
    </source>
</evidence>
<sequence>MIRPPKKQLVNWQECMNVSAKHFIQTEDFFIDSARDYASLGLTNANYGLLPSTEGKDNSNGIRISEHVTGHIEIKLLHCNAITASGIRINFNPEDGAYLIKNYSPESASKNKTGAEVKQWDVILVSNPFQRIPTGDLDPQETPPRHPNAETAYELHVMPSGELNTLDFGLHHLTIGRIRKSADRYEVDGNYIPPCTSMASHPDLLDYYNHLGQQLSSIEKSSRAIISKVLNRQNESVLAENIRYVCEDMLRYISSIYFDFRNKGRYLPPIDIVKYFSTLAHVCFVSLNFLKSHEKEELLKYFYEWSDITPGTFEETLANTLEILYHHDKIRSTMIQIDGFMTNLSDLWIKLSQLDYIGQHKESIIVSERIIQQESSQKSKWSIID</sequence>
<evidence type="ECO:0000313" key="2">
    <source>
        <dbReference type="Proteomes" id="UP000019402"/>
    </source>
</evidence>
<accession>W7Y334</accession>
<reference evidence="1 2" key="1">
    <citation type="journal article" date="2014" name="Genome Announc.">
        <title>Draft Genome Sequence of Cytophaga fermentans JCM 21142T, a Facultative Anaerobe Isolated from Marine Mud.</title>
        <authorList>
            <person name="Starns D."/>
            <person name="Oshima K."/>
            <person name="Suda W."/>
            <person name="Iino T."/>
            <person name="Yuki M."/>
            <person name="Inoue J."/>
            <person name="Kitamura K."/>
            <person name="Iida T."/>
            <person name="Darby A."/>
            <person name="Hattori M."/>
            <person name="Ohkuma M."/>
        </authorList>
    </citation>
    <scope>NUCLEOTIDE SEQUENCE [LARGE SCALE GENOMIC DNA]</scope>
    <source>
        <strain evidence="1 2">JCM 21142</strain>
    </source>
</reference>
<dbReference type="STRING" id="869213.GCA_000517085_03864"/>
<proteinExistence type="predicted"/>
<dbReference type="OrthoDB" id="1090702at2"/>
<evidence type="ECO:0008006" key="3">
    <source>
        <dbReference type="Google" id="ProtNLM"/>
    </source>
</evidence>
<protein>
    <recommendedName>
        <fullName evidence="3">Type VI secretion system baseplate subunit TssK</fullName>
    </recommendedName>
</protein>
<comment type="caution">
    <text evidence="1">The sequence shown here is derived from an EMBL/GenBank/DDBJ whole genome shotgun (WGS) entry which is preliminary data.</text>
</comment>
<dbReference type="RefSeq" id="WP_027473195.1">
    <property type="nucleotide sequence ID" value="NZ_BAMD01000075.1"/>
</dbReference>
<dbReference type="EMBL" id="BAMD01000075">
    <property type="protein sequence ID" value="GAF05245.1"/>
    <property type="molecule type" value="Genomic_DNA"/>
</dbReference>
<name>W7Y334_9BACT</name>
<gene>
    <name evidence="1" type="ORF">JCM21142_93972</name>
</gene>